<evidence type="ECO:0000256" key="10">
    <source>
        <dbReference type="ARBA" id="ARBA00025012"/>
    </source>
</evidence>
<protein>
    <recommendedName>
        <fullName evidence="6 13">Adenylosuccinate lyase</fullName>
        <shortName evidence="14">ASL</shortName>
        <ecNumber evidence="5 13">4.3.2.2</ecNumber>
    </recommendedName>
    <alternativeName>
        <fullName evidence="11 14">Adenylosuccinase</fullName>
    </alternativeName>
</protein>
<dbReference type="InterPro" id="IPR004769">
    <property type="entry name" value="Pur_lyase"/>
</dbReference>
<comment type="subunit">
    <text evidence="4">Homotetramer. Residues from neighboring subunits contribute catalytic and substrate-binding residues to each active site.</text>
</comment>
<dbReference type="PANTHER" id="PTHR43411">
    <property type="entry name" value="ADENYLOSUCCINATE LYASE"/>
    <property type="match status" value="1"/>
</dbReference>
<reference evidence="17 18" key="1">
    <citation type="submission" date="2018-10" db="EMBL/GenBank/DDBJ databases">
        <title>Comparative functional genomics of the obligate endosymbiont Buchnera aphidicola.</title>
        <authorList>
            <person name="Chong R.A."/>
        </authorList>
    </citation>
    <scope>NUCLEOTIDE SEQUENCE [LARGE SCALE GENOMIC DNA]</scope>
    <source>
        <strain evidence="17 18">Ska</strain>
    </source>
</reference>
<dbReference type="UniPathway" id="UPA00074">
    <property type="reaction ID" value="UER00132"/>
</dbReference>
<dbReference type="Pfam" id="PF08328">
    <property type="entry name" value="ASL_C"/>
    <property type="match status" value="1"/>
</dbReference>
<dbReference type="EC" id="4.3.2.2" evidence="5 13"/>
<dbReference type="GO" id="GO:0006189">
    <property type="term" value="P:'de novo' IMP biosynthetic process"/>
    <property type="evidence" value="ECO:0007669"/>
    <property type="project" value="UniProtKB-UniPathway"/>
</dbReference>
<dbReference type="InterPro" id="IPR022761">
    <property type="entry name" value="Fumarate_lyase_N"/>
</dbReference>
<evidence type="ECO:0000256" key="8">
    <source>
        <dbReference type="ARBA" id="ARBA00023239"/>
    </source>
</evidence>
<dbReference type="InterPro" id="IPR008948">
    <property type="entry name" value="L-Aspartase-like"/>
</dbReference>
<dbReference type="NCBIfam" id="NF006764">
    <property type="entry name" value="PRK09285.1"/>
    <property type="match status" value="1"/>
</dbReference>
<evidence type="ECO:0000313" key="17">
    <source>
        <dbReference type="EMBL" id="QCI25977.1"/>
    </source>
</evidence>
<dbReference type="InterPro" id="IPR020557">
    <property type="entry name" value="Fumarate_lyase_CS"/>
</dbReference>
<name>A0A4D6Y8J0_9GAMM</name>
<dbReference type="GO" id="GO:0005829">
    <property type="term" value="C:cytosol"/>
    <property type="evidence" value="ECO:0007669"/>
    <property type="project" value="TreeGrafter"/>
</dbReference>
<dbReference type="OrthoDB" id="9768878at2"/>
<organism evidence="17 18">
    <name type="scientific">Buchnera aphidicola</name>
    <name type="common">Sarucallis kahawaluokalani</name>
    <dbReference type="NCBI Taxonomy" id="1241878"/>
    <lineage>
        <taxon>Bacteria</taxon>
        <taxon>Pseudomonadati</taxon>
        <taxon>Pseudomonadota</taxon>
        <taxon>Gammaproteobacteria</taxon>
        <taxon>Enterobacterales</taxon>
        <taxon>Erwiniaceae</taxon>
        <taxon>Buchnera</taxon>
    </lineage>
</organism>
<keyword evidence="7 14" id="KW-0658">Purine biosynthesis</keyword>
<accession>A0A4D6Y8J0</accession>
<dbReference type="PRINTS" id="PR00149">
    <property type="entry name" value="FUMRATELYASE"/>
</dbReference>
<dbReference type="RefSeq" id="WP_158350527.1">
    <property type="nucleotide sequence ID" value="NZ_CP032999.1"/>
</dbReference>
<dbReference type="AlphaFoldDB" id="A0A4D6Y8J0"/>
<dbReference type="GO" id="GO:0070626">
    <property type="term" value="F:(S)-2-(5-amino-1-(5-phospho-D-ribosyl)imidazole-4-carboxamido) succinate lyase (fumarate-forming) activity"/>
    <property type="evidence" value="ECO:0007669"/>
    <property type="project" value="RHEA"/>
</dbReference>
<evidence type="ECO:0000259" key="16">
    <source>
        <dbReference type="Pfam" id="PF08328"/>
    </source>
</evidence>
<evidence type="ECO:0000256" key="14">
    <source>
        <dbReference type="RuleBase" id="RU361172"/>
    </source>
</evidence>
<comment type="function">
    <text evidence="10">Catalyzes two reactions in de novo purine nucleotide biosynthesis. Catalyzes the breakdown of 5-aminoimidazole- (N-succinylocarboxamide) ribotide (SAICAR or 2-[5-amino-1-(5-phospho-beta-D-ribosyl)imidazole-4-carboxamido]succinate) to 5-aminoimidazole-4-carboxamide ribotide (AICAR or 5-amino-1-(5-phospho-beta-D-ribosyl)imidazole-4-carboxamide) and fumarate, and of adenylosuccinate (ADS or N(6)-(1,2-dicarboxyethyl)-AMP) to adenosine monophosphate (AMP) and fumarate.</text>
</comment>
<evidence type="ECO:0000256" key="12">
    <source>
        <dbReference type="ARBA" id="ARBA00049115"/>
    </source>
</evidence>
<dbReference type="InterPro" id="IPR000362">
    <property type="entry name" value="Fumarate_lyase_fam"/>
</dbReference>
<evidence type="ECO:0000256" key="1">
    <source>
        <dbReference type="ARBA" id="ARBA00004706"/>
    </source>
</evidence>
<dbReference type="GO" id="GO:0044208">
    <property type="term" value="P:'de novo' AMP biosynthetic process"/>
    <property type="evidence" value="ECO:0007669"/>
    <property type="project" value="UniProtKB-UniPathway"/>
</dbReference>
<proteinExistence type="inferred from homology"/>
<evidence type="ECO:0000256" key="7">
    <source>
        <dbReference type="ARBA" id="ARBA00022755"/>
    </source>
</evidence>
<dbReference type="InterPro" id="IPR047136">
    <property type="entry name" value="PurB_bact"/>
</dbReference>
<comment type="catalytic activity">
    <reaction evidence="9">
        <text>(2S)-2-[5-amino-1-(5-phospho-beta-D-ribosyl)imidazole-4-carboxamido]succinate = 5-amino-1-(5-phospho-beta-D-ribosyl)imidazole-4-carboxamide + fumarate</text>
        <dbReference type="Rhea" id="RHEA:23920"/>
        <dbReference type="ChEBI" id="CHEBI:29806"/>
        <dbReference type="ChEBI" id="CHEBI:58443"/>
        <dbReference type="ChEBI" id="CHEBI:58475"/>
        <dbReference type="EC" id="4.3.2.2"/>
    </reaction>
    <physiologicalReaction direction="left-to-right" evidence="9">
        <dbReference type="Rhea" id="RHEA:23921"/>
    </physiologicalReaction>
</comment>
<dbReference type="Pfam" id="PF00206">
    <property type="entry name" value="Lyase_1"/>
    <property type="match status" value="1"/>
</dbReference>
<dbReference type="NCBIfam" id="TIGR00928">
    <property type="entry name" value="purB"/>
    <property type="match status" value="1"/>
</dbReference>
<comment type="similarity">
    <text evidence="3 14">Belongs to the lyase 1 family. Adenylosuccinate lyase subfamily.</text>
</comment>
<evidence type="ECO:0000256" key="3">
    <source>
        <dbReference type="ARBA" id="ARBA00008273"/>
    </source>
</evidence>
<evidence type="ECO:0000259" key="15">
    <source>
        <dbReference type="Pfam" id="PF00206"/>
    </source>
</evidence>
<dbReference type="GO" id="GO:0004018">
    <property type="term" value="F:N6-(1,2-dicarboxyethyl)AMP AMP-lyase (fumarate-forming) activity"/>
    <property type="evidence" value="ECO:0007669"/>
    <property type="project" value="UniProtKB-UniRule"/>
</dbReference>
<comment type="catalytic activity">
    <reaction evidence="12">
        <text>N(6)-(1,2-dicarboxyethyl)-AMP = fumarate + AMP</text>
        <dbReference type="Rhea" id="RHEA:16853"/>
        <dbReference type="ChEBI" id="CHEBI:29806"/>
        <dbReference type="ChEBI" id="CHEBI:57567"/>
        <dbReference type="ChEBI" id="CHEBI:456215"/>
        <dbReference type="EC" id="4.3.2.2"/>
    </reaction>
    <physiologicalReaction direction="left-to-right" evidence="12">
        <dbReference type="Rhea" id="RHEA:16854"/>
    </physiologicalReaction>
</comment>
<dbReference type="Gene3D" id="1.10.40.30">
    <property type="entry name" value="Fumarase/aspartase (C-terminal domain)"/>
    <property type="match status" value="1"/>
</dbReference>
<dbReference type="Gene3D" id="1.10.275.10">
    <property type="entry name" value="Fumarase/aspartase (N-terminal domain)"/>
    <property type="match status" value="1"/>
</dbReference>
<feature type="domain" description="Adenylosuccinate lyase PurB C-terminal" evidence="16">
    <location>
        <begin position="332"/>
        <end position="446"/>
    </location>
</feature>
<dbReference type="Proteomes" id="UP000298685">
    <property type="component" value="Chromosome"/>
</dbReference>
<evidence type="ECO:0000256" key="4">
    <source>
        <dbReference type="ARBA" id="ARBA00011668"/>
    </source>
</evidence>
<dbReference type="InterPro" id="IPR024083">
    <property type="entry name" value="Fumarase/histidase_N"/>
</dbReference>
<comment type="pathway">
    <text evidence="2 14">Purine metabolism; AMP biosynthesis via de novo pathway; AMP from IMP: step 2/2.</text>
</comment>
<dbReference type="Gene3D" id="1.20.200.10">
    <property type="entry name" value="Fumarase/aspartase (Central domain)"/>
    <property type="match status" value="1"/>
</dbReference>
<evidence type="ECO:0000313" key="18">
    <source>
        <dbReference type="Proteomes" id="UP000298685"/>
    </source>
</evidence>
<keyword evidence="8 14" id="KW-0456">Lyase</keyword>
<dbReference type="UniPathway" id="UPA00075">
    <property type="reaction ID" value="UER00336"/>
</dbReference>
<comment type="pathway">
    <text evidence="1 14">Purine metabolism; IMP biosynthesis via de novo pathway; 5-amino-1-(5-phospho-D-ribosyl)imidazole-4-carboxamide from 5-amino-1-(5-phospho-D-ribosyl)imidazole-4-carboxylate: step 2/2.</text>
</comment>
<evidence type="ECO:0000256" key="9">
    <source>
        <dbReference type="ARBA" id="ARBA00024477"/>
    </source>
</evidence>
<dbReference type="PROSITE" id="PS00163">
    <property type="entry name" value="FUMARATE_LYASES"/>
    <property type="match status" value="1"/>
</dbReference>
<gene>
    <name evidence="17" type="ORF">D9V78_00920</name>
</gene>
<dbReference type="PANTHER" id="PTHR43411:SF1">
    <property type="entry name" value="ADENYLOSUCCINATE LYASE"/>
    <property type="match status" value="1"/>
</dbReference>
<sequence>MNDGFLLSISPIDGRYHKNTKILKKIFSEYSFLRLRLKIEIKWLQQLSQIEDIHEIPKFDNIINNFLDNLIKNFNYKDALEIKKIEQVTKHDVKAIEYFLRNKIASNISNYKNIIHFIHFSCTSDDINNLAYACMMKKTVFTILVPLWKKILSSIKFFSHDAKRVSILSRTHGQPATPTTLGKIMTNFYYRMKRQLIQLKNIVILGKFNGATGNYNAHIAAYPNVNWHQISQNFVISLGLQWNPYTTQIEPHDYISEIFSCIVRFNTILINFNQDIWGYITLDYFKQKIKNDAIGSSTMPHKVNPIEFEKSEGNLGLANAVMNHMIIKLPISRWQRDLSDSTILRNIGVVIGYSIIAYDATLLGLNKIEINYYNISKDLHNRWQLLAEPIHTVMRRFGIVDSYEQLKQLTRNKNITKNDIHAYIDKLHIPKVEKQKLKKINPNNYIGNSIQLVEKI</sequence>
<evidence type="ECO:0000256" key="2">
    <source>
        <dbReference type="ARBA" id="ARBA00004734"/>
    </source>
</evidence>
<dbReference type="EMBL" id="CP032999">
    <property type="protein sequence ID" value="QCI25977.1"/>
    <property type="molecule type" value="Genomic_DNA"/>
</dbReference>
<feature type="domain" description="Fumarate lyase N-terminal" evidence="15">
    <location>
        <begin position="14"/>
        <end position="312"/>
    </location>
</feature>
<evidence type="ECO:0000256" key="6">
    <source>
        <dbReference type="ARBA" id="ARBA00017058"/>
    </source>
</evidence>
<evidence type="ECO:0000256" key="5">
    <source>
        <dbReference type="ARBA" id="ARBA00012339"/>
    </source>
</evidence>
<dbReference type="FunFam" id="1.20.200.10:FF:000004">
    <property type="entry name" value="Adenylosuccinate lyase"/>
    <property type="match status" value="1"/>
</dbReference>
<evidence type="ECO:0000256" key="11">
    <source>
        <dbReference type="ARBA" id="ARBA00030717"/>
    </source>
</evidence>
<evidence type="ECO:0000256" key="13">
    <source>
        <dbReference type="NCBIfam" id="TIGR00928"/>
    </source>
</evidence>
<dbReference type="SUPFAM" id="SSF48557">
    <property type="entry name" value="L-aspartase-like"/>
    <property type="match status" value="1"/>
</dbReference>
<dbReference type="InterPro" id="IPR013539">
    <property type="entry name" value="PurB_C"/>
</dbReference>